<keyword evidence="3 6" id="KW-0812">Transmembrane</keyword>
<evidence type="ECO:0008006" key="9">
    <source>
        <dbReference type="Google" id="ProtNLM"/>
    </source>
</evidence>
<dbReference type="PANTHER" id="PTHR10283">
    <property type="entry name" value="SOLUTE CARRIER FAMILY 13 MEMBER"/>
    <property type="match status" value="1"/>
</dbReference>
<reference evidence="7" key="1">
    <citation type="submission" date="2023-07" db="EMBL/GenBank/DDBJ databases">
        <authorList>
            <consortium name="CYATHOMIX"/>
        </authorList>
    </citation>
    <scope>NUCLEOTIDE SEQUENCE</scope>
    <source>
        <strain evidence="7">N/A</strain>
    </source>
</reference>
<dbReference type="PANTHER" id="PTHR10283:SF77">
    <property type="entry name" value="PROTEIN CBG18085"/>
    <property type="match status" value="1"/>
</dbReference>
<feature type="transmembrane region" description="Helical" evidence="6">
    <location>
        <begin position="354"/>
        <end position="373"/>
    </location>
</feature>
<dbReference type="AlphaFoldDB" id="A0AA36GXS6"/>
<sequence>MHWVKCLLRDLRTYFKTIWIFLAPLLLLPLALLTGREGKCAYCILVMSCYWVAEVVPLAVTALLPVVIMPMLGVVPIKKVARAYLSETNMMFISSLMLSLAVEESQLHKRFALKMLTLVGARPQWLLAGFMIITTFVSLWISDTACAALMTPIAFALLESMMIDKMTPPKNQSSYANGLASQDNDDQEVIHKPERLDFSRLSKKDRGICKSLMLIVAHASLIGGTGTLNSTAPNLIFKSTLSEYFPEEDTGISYLSWMAFAIPPMILCMTASWLITQLQFVGFRHVLRVFAKPTDEEEIDEKHVKKAVDTAYIELGNITFAEISTLTIFMLTILSWITRDPKLFDGWAALFKQGYVTDACTGIFAVFILFVWPRELPDFFLLRPKSERSRPSTKREAILTWDAVRQRFPWSVILLLGS</sequence>
<evidence type="ECO:0000313" key="7">
    <source>
        <dbReference type="EMBL" id="CAJ0600105.1"/>
    </source>
</evidence>
<proteinExistence type="inferred from homology"/>
<feature type="non-terminal residue" evidence="7">
    <location>
        <position position="418"/>
    </location>
</feature>
<dbReference type="EMBL" id="CATQJL010000223">
    <property type="protein sequence ID" value="CAJ0600105.1"/>
    <property type="molecule type" value="Genomic_DNA"/>
</dbReference>
<comment type="caution">
    <text evidence="7">The sequence shown here is derived from an EMBL/GenBank/DDBJ whole genome shotgun (WGS) entry which is preliminary data.</text>
</comment>
<comment type="similarity">
    <text evidence="2">Belongs to the SLC13A/DASS transporter (TC 2.A.47) family. NADC subfamily.</text>
</comment>
<dbReference type="GO" id="GO:0015141">
    <property type="term" value="F:succinate transmembrane transporter activity"/>
    <property type="evidence" value="ECO:0007669"/>
    <property type="project" value="TreeGrafter"/>
</dbReference>
<comment type="subcellular location">
    <subcellularLocation>
        <location evidence="1">Membrane</location>
        <topology evidence="1">Multi-pass membrane protein</topology>
    </subcellularLocation>
</comment>
<keyword evidence="5 6" id="KW-0472">Membrane</keyword>
<dbReference type="GO" id="GO:0015137">
    <property type="term" value="F:citrate transmembrane transporter activity"/>
    <property type="evidence" value="ECO:0007669"/>
    <property type="project" value="TreeGrafter"/>
</dbReference>
<evidence type="ECO:0000256" key="4">
    <source>
        <dbReference type="ARBA" id="ARBA00022989"/>
    </source>
</evidence>
<dbReference type="Proteomes" id="UP001176961">
    <property type="component" value="Unassembled WGS sequence"/>
</dbReference>
<dbReference type="GO" id="GO:0005886">
    <property type="term" value="C:plasma membrane"/>
    <property type="evidence" value="ECO:0007669"/>
    <property type="project" value="TreeGrafter"/>
</dbReference>
<protein>
    <recommendedName>
        <fullName evidence="9">Solute carrier family 13 member 3</fullName>
    </recommendedName>
</protein>
<keyword evidence="4 6" id="KW-1133">Transmembrane helix</keyword>
<feature type="transmembrane region" description="Helical" evidence="6">
    <location>
        <begin position="123"/>
        <end position="141"/>
    </location>
</feature>
<evidence type="ECO:0000256" key="5">
    <source>
        <dbReference type="ARBA" id="ARBA00023136"/>
    </source>
</evidence>
<evidence type="ECO:0000313" key="8">
    <source>
        <dbReference type="Proteomes" id="UP001176961"/>
    </source>
</evidence>
<feature type="transmembrane region" description="Helical" evidence="6">
    <location>
        <begin position="252"/>
        <end position="275"/>
    </location>
</feature>
<feature type="transmembrane region" description="Helical" evidence="6">
    <location>
        <begin position="312"/>
        <end position="334"/>
    </location>
</feature>
<organism evidence="7 8">
    <name type="scientific">Cylicocyclus nassatus</name>
    <name type="common">Nematode worm</name>
    <dbReference type="NCBI Taxonomy" id="53992"/>
    <lineage>
        <taxon>Eukaryota</taxon>
        <taxon>Metazoa</taxon>
        <taxon>Ecdysozoa</taxon>
        <taxon>Nematoda</taxon>
        <taxon>Chromadorea</taxon>
        <taxon>Rhabditida</taxon>
        <taxon>Rhabditina</taxon>
        <taxon>Rhabditomorpha</taxon>
        <taxon>Strongyloidea</taxon>
        <taxon>Strongylidae</taxon>
        <taxon>Cylicocyclus</taxon>
    </lineage>
</organism>
<keyword evidence="8" id="KW-1185">Reference proteome</keyword>
<feature type="transmembrane region" description="Helical" evidence="6">
    <location>
        <begin position="13"/>
        <end position="33"/>
    </location>
</feature>
<feature type="transmembrane region" description="Helical" evidence="6">
    <location>
        <begin position="147"/>
        <end position="163"/>
    </location>
</feature>
<name>A0AA36GXS6_CYLNA</name>
<evidence type="ECO:0000256" key="2">
    <source>
        <dbReference type="ARBA" id="ARBA00006772"/>
    </source>
</evidence>
<evidence type="ECO:0000256" key="6">
    <source>
        <dbReference type="SAM" id="Phobius"/>
    </source>
</evidence>
<evidence type="ECO:0000256" key="3">
    <source>
        <dbReference type="ARBA" id="ARBA00022692"/>
    </source>
</evidence>
<dbReference type="InterPro" id="IPR001898">
    <property type="entry name" value="SLC13A/DASS"/>
</dbReference>
<dbReference type="Pfam" id="PF00939">
    <property type="entry name" value="Na_sulph_symp"/>
    <property type="match status" value="1"/>
</dbReference>
<gene>
    <name evidence="7" type="ORF">CYNAS_LOCUS12088</name>
</gene>
<feature type="transmembrane region" description="Helical" evidence="6">
    <location>
        <begin position="212"/>
        <end position="232"/>
    </location>
</feature>
<evidence type="ECO:0000256" key="1">
    <source>
        <dbReference type="ARBA" id="ARBA00004141"/>
    </source>
</evidence>
<accession>A0AA36GXS6</accession>